<feature type="compositionally biased region" description="Polar residues" evidence="1">
    <location>
        <begin position="1"/>
        <end position="11"/>
    </location>
</feature>
<protein>
    <submittedName>
        <fullName evidence="2">Uncharacterized protein</fullName>
    </submittedName>
</protein>
<proteinExistence type="predicted"/>
<sequence length="51" mass="5684">MSTQANVTTADNDPRDTWPDPTDEQLAVIRRILAPRIHQARAERAVEQSAA</sequence>
<keyword evidence="3" id="KW-1185">Reference proteome</keyword>
<gene>
    <name evidence="2" type="ORF">GCM10010326_70080</name>
</gene>
<evidence type="ECO:0000313" key="3">
    <source>
        <dbReference type="Proteomes" id="UP000600946"/>
    </source>
</evidence>
<comment type="caution">
    <text evidence="2">The sequence shown here is derived from an EMBL/GenBank/DDBJ whole genome shotgun (WGS) entry which is preliminary data.</text>
</comment>
<evidence type="ECO:0000256" key="1">
    <source>
        <dbReference type="SAM" id="MobiDB-lite"/>
    </source>
</evidence>
<organism evidence="2 3">
    <name type="scientific">Streptomyces xanthochromogenes</name>
    <dbReference type="NCBI Taxonomy" id="67384"/>
    <lineage>
        <taxon>Bacteria</taxon>
        <taxon>Bacillati</taxon>
        <taxon>Actinomycetota</taxon>
        <taxon>Actinomycetes</taxon>
        <taxon>Kitasatosporales</taxon>
        <taxon>Streptomycetaceae</taxon>
        <taxon>Streptomyces</taxon>
    </lineage>
</organism>
<name>A0ABQ3AU60_9ACTN</name>
<accession>A0ABQ3AU60</accession>
<reference evidence="3" key="1">
    <citation type="journal article" date="2019" name="Int. J. Syst. Evol. Microbiol.">
        <title>The Global Catalogue of Microorganisms (GCM) 10K type strain sequencing project: providing services to taxonomists for standard genome sequencing and annotation.</title>
        <authorList>
            <consortium name="The Broad Institute Genomics Platform"/>
            <consortium name="The Broad Institute Genome Sequencing Center for Infectious Disease"/>
            <person name="Wu L."/>
            <person name="Ma J."/>
        </authorList>
    </citation>
    <scope>NUCLEOTIDE SEQUENCE [LARGE SCALE GENOMIC DNA]</scope>
    <source>
        <strain evidence="3">JCM 4594</strain>
    </source>
</reference>
<feature type="region of interest" description="Disordered" evidence="1">
    <location>
        <begin position="1"/>
        <end position="22"/>
    </location>
</feature>
<dbReference type="Proteomes" id="UP000600946">
    <property type="component" value="Unassembled WGS sequence"/>
</dbReference>
<dbReference type="EMBL" id="BMUU01000018">
    <property type="protein sequence ID" value="GGY65475.1"/>
    <property type="molecule type" value="Genomic_DNA"/>
</dbReference>
<dbReference type="GeneID" id="96294875"/>
<dbReference type="RefSeq" id="WP_190029202.1">
    <property type="nucleotide sequence ID" value="NZ_BMUU01000018.1"/>
</dbReference>
<evidence type="ECO:0000313" key="2">
    <source>
        <dbReference type="EMBL" id="GGY65475.1"/>
    </source>
</evidence>